<evidence type="ECO:0000313" key="1">
    <source>
        <dbReference type="EMBL" id="RZF36781.1"/>
    </source>
</evidence>
<gene>
    <name evidence="1" type="ORF">LSTR_LSTR013962</name>
</gene>
<name>A0A482WUE0_LAOST</name>
<feature type="non-terminal residue" evidence="1">
    <location>
        <position position="1"/>
    </location>
</feature>
<dbReference type="OrthoDB" id="6627155at2759"/>
<proteinExistence type="predicted"/>
<dbReference type="InParanoid" id="A0A482WUE0"/>
<evidence type="ECO:0000313" key="2">
    <source>
        <dbReference type="Proteomes" id="UP000291343"/>
    </source>
</evidence>
<accession>A0A482WUE0</accession>
<dbReference type="AlphaFoldDB" id="A0A482WUE0"/>
<dbReference type="Proteomes" id="UP000291343">
    <property type="component" value="Unassembled WGS sequence"/>
</dbReference>
<dbReference type="EMBL" id="QKKF02025868">
    <property type="protein sequence ID" value="RZF36781.1"/>
    <property type="molecule type" value="Genomic_DNA"/>
</dbReference>
<protein>
    <submittedName>
        <fullName evidence="1">Uncharacterized protein</fullName>
    </submittedName>
</protein>
<sequence length="403" mass="46329">HKPKNLPNMPKCDHKGNKTFRCKNLKIGDVKDFHDNFYKSVEKPTQDAYILKYIGISQPARRRSVKEDSSKKGISVNYFIKVKNASDFKFQVCQKTFLGVLNISKDRVQRIARNHLNTAVFEAFEVRNIPQRVNRHQVFERNASNVELRDSRRRIIFLSNTEGIREFCFLQHVYPINVARRHGANVPAADRRAVNNLIQDMVRTVITYPTSLRKEFDHVFGTIMNGGGNWLEVDMLLGLLTIRYPPRLEGRSHYVGANVPLEKIHQGAPREVLAALGLVEAGDHIDTTAYSKDICVNAFDMVTAPREVAHNTPVITMGKWSNIAEIAITLRLARYNVFNMENKIEIANRVRNCALDCLQRMGYLQRAFEEFKQRSALLSLPRLHQYESGEHWARIFGIFGYSN</sequence>
<organism evidence="1 2">
    <name type="scientific">Laodelphax striatellus</name>
    <name type="common">Small brown planthopper</name>
    <name type="synonym">Delphax striatella</name>
    <dbReference type="NCBI Taxonomy" id="195883"/>
    <lineage>
        <taxon>Eukaryota</taxon>
        <taxon>Metazoa</taxon>
        <taxon>Ecdysozoa</taxon>
        <taxon>Arthropoda</taxon>
        <taxon>Hexapoda</taxon>
        <taxon>Insecta</taxon>
        <taxon>Pterygota</taxon>
        <taxon>Neoptera</taxon>
        <taxon>Paraneoptera</taxon>
        <taxon>Hemiptera</taxon>
        <taxon>Auchenorrhyncha</taxon>
        <taxon>Fulgoroidea</taxon>
        <taxon>Delphacidae</taxon>
        <taxon>Criomorphinae</taxon>
        <taxon>Laodelphax</taxon>
    </lineage>
</organism>
<keyword evidence="2" id="KW-1185">Reference proteome</keyword>
<comment type="caution">
    <text evidence="1">The sequence shown here is derived from an EMBL/GenBank/DDBJ whole genome shotgun (WGS) entry which is preliminary data.</text>
</comment>
<reference evidence="1 2" key="1">
    <citation type="journal article" date="2017" name="Gigascience">
        <title>Genome sequence of the small brown planthopper, Laodelphax striatellus.</title>
        <authorList>
            <person name="Zhu J."/>
            <person name="Jiang F."/>
            <person name="Wang X."/>
            <person name="Yang P."/>
            <person name="Bao Y."/>
            <person name="Zhao W."/>
            <person name="Wang W."/>
            <person name="Lu H."/>
            <person name="Wang Q."/>
            <person name="Cui N."/>
            <person name="Li J."/>
            <person name="Chen X."/>
            <person name="Luo L."/>
            <person name="Yu J."/>
            <person name="Kang L."/>
            <person name="Cui F."/>
        </authorList>
    </citation>
    <scope>NUCLEOTIDE SEQUENCE [LARGE SCALE GENOMIC DNA]</scope>
    <source>
        <strain evidence="1">Lst14</strain>
    </source>
</reference>